<keyword evidence="8" id="KW-1185">Reference proteome</keyword>
<reference evidence="7" key="1">
    <citation type="submission" date="2021-07" db="EMBL/GenBank/DDBJ databases">
        <authorList>
            <person name="Catto M.A."/>
            <person name="Jacobson A."/>
            <person name="Kennedy G."/>
            <person name="Labadie P."/>
            <person name="Hunt B.G."/>
            <person name="Srinivasan R."/>
        </authorList>
    </citation>
    <scope>NUCLEOTIDE SEQUENCE</scope>
    <source>
        <strain evidence="7">PL_HMW_Pooled</strain>
        <tissue evidence="7">Head</tissue>
    </source>
</reference>
<evidence type="ECO:0000313" key="8">
    <source>
        <dbReference type="Proteomes" id="UP001219518"/>
    </source>
</evidence>
<dbReference type="SUPFAM" id="SSF57667">
    <property type="entry name" value="beta-beta-alpha zinc fingers"/>
    <property type="match status" value="1"/>
</dbReference>
<evidence type="ECO:0000256" key="3">
    <source>
        <dbReference type="ARBA" id="ARBA00022833"/>
    </source>
</evidence>
<feature type="region of interest" description="Disordered" evidence="5">
    <location>
        <begin position="54"/>
        <end position="86"/>
    </location>
</feature>
<evidence type="ECO:0000313" key="7">
    <source>
        <dbReference type="EMBL" id="KAK3914498.1"/>
    </source>
</evidence>
<gene>
    <name evidence="7" type="ORF">KUF71_023899</name>
</gene>
<dbReference type="GO" id="GO:0008270">
    <property type="term" value="F:zinc ion binding"/>
    <property type="evidence" value="ECO:0007669"/>
    <property type="project" value="UniProtKB-KW"/>
</dbReference>
<evidence type="ECO:0000256" key="2">
    <source>
        <dbReference type="ARBA" id="ARBA00022771"/>
    </source>
</evidence>
<dbReference type="GO" id="GO:0003677">
    <property type="term" value="F:DNA binding"/>
    <property type="evidence" value="ECO:0007669"/>
    <property type="project" value="InterPro"/>
</dbReference>
<comment type="caution">
    <text evidence="7">The sequence shown here is derived from an EMBL/GenBank/DDBJ whole genome shotgun (WGS) entry which is preliminary data.</text>
</comment>
<dbReference type="SMART" id="SM00614">
    <property type="entry name" value="ZnF_BED"/>
    <property type="match status" value="1"/>
</dbReference>
<dbReference type="EMBL" id="JAHWGI010000382">
    <property type="protein sequence ID" value="KAK3914498.1"/>
    <property type="molecule type" value="Genomic_DNA"/>
</dbReference>
<accession>A0AAE1H4L9</accession>
<feature type="domain" description="BED-type" evidence="6">
    <location>
        <begin position="1"/>
        <end position="52"/>
    </location>
</feature>
<dbReference type="Pfam" id="PF02892">
    <property type="entry name" value="zf-BED"/>
    <property type="match status" value="1"/>
</dbReference>
<name>A0AAE1H4L9_9NEOP</name>
<dbReference type="InterPro" id="IPR003656">
    <property type="entry name" value="Znf_BED"/>
</dbReference>
<sequence length="86" mass="9559">MAPSVVWSYFKKIDSGKKVKCLKCSKELCFNKSTSVLLTHLETVHKLILSKQSKRRRVDSAADSDPDDPSSTSQPEATEMCLSLTP</sequence>
<evidence type="ECO:0000256" key="1">
    <source>
        <dbReference type="ARBA" id="ARBA00022723"/>
    </source>
</evidence>
<dbReference type="InterPro" id="IPR036236">
    <property type="entry name" value="Znf_C2H2_sf"/>
</dbReference>
<keyword evidence="2 4" id="KW-0863">Zinc-finger</keyword>
<evidence type="ECO:0000256" key="5">
    <source>
        <dbReference type="SAM" id="MobiDB-lite"/>
    </source>
</evidence>
<proteinExistence type="predicted"/>
<keyword evidence="7" id="KW-0436">Ligase</keyword>
<keyword evidence="3" id="KW-0862">Zinc</keyword>
<organism evidence="7 8">
    <name type="scientific">Frankliniella fusca</name>
    <dbReference type="NCBI Taxonomy" id="407009"/>
    <lineage>
        <taxon>Eukaryota</taxon>
        <taxon>Metazoa</taxon>
        <taxon>Ecdysozoa</taxon>
        <taxon>Arthropoda</taxon>
        <taxon>Hexapoda</taxon>
        <taxon>Insecta</taxon>
        <taxon>Pterygota</taxon>
        <taxon>Neoptera</taxon>
        <taxon>Paraneoptera</taxon>
        <taxon>Thysanoptera</taxon>
        <taxon>Terebrantia</taxon>
        <taxon>Thripoidea</taxon>
        <taxon>Thripidae</taxon>
        <taxon>Frankliniella</taxon>
    </lineage>
</organism>
<protein>
    <submittedName>
        <fullName evidence="7">E3 SUMO-protein ligase ZBED1</fullName>
    </submittedName>
</protein>
<dbReference type="GO" id="GO:0016874">
    <property type="term" value="F:ligase activity"/>
    <property type="evidence" value="ECO:0007669"/>
    <property type="project" value="UniProtKB-KW"/>
</dbReference>
<keyword evidence="1" id="KW-0479">Metal-binding</keyword>
<dbReference type="Proteomes" id="UP001219518">
    <property type="component" value="Unassembled WGS sequence"/>
</dbReference>
<evidence type="ECO:0000259" key="6">
    <source>
        <dbReference type="PROSITE" id="PS50808"/>
    </source>
</evidence>
<evidence type="ECO:0000256" key="4">
    <source>
        <dbReference type="PROSITE-ProRule" id="PRU00027"/>
    </source>
</evidence>
<reference evidence="7" key="2">
    <citation type="journal article" date="2023" name="BMC Genomics">
        <title>Pest status, molecular evolution, and epigenetic factors derived from the genome assembly of Frankliniella fusca, a thysanopteran phytovirus vector.</title>
        <authorList>
            <person name="Catto M.A."/>
            <person name="Labadie P.E."/>
            <person name="Jacobson A.L."/>
            <person name="Kennedy G.G."/>
            <person name="Srinivasan R."/>
            <person name="Hunt B.G."/>
        </authorList>
    </citation>
    <scope>NUCLEOTIDE SEQUENCE</scope>
    <source>
        <strain evidence="7">PL_HMW_Pooled</strain>
    </source>
</reference>
<dbReference type="AlphaFoldDB" id="A0AAE1H4L9"/>
<dbReference type="PROSITE" id="PS50808">
    <property type="entry name" value="ZF_BED"/>
    <property type="match status" value="1"/>
</dbReference>